<protein>
    <submittedName>
        <fullName evidence="1">Carboxyvinyl-carboxyphosphonate phosphorylmutase</fullName>
        <ecNumber evidence="1">2.7.8.23</ecNumber>
    </submittedName>
</protein>
<dbReference type="InterPro" id="IPR040442">
    <property type="entry name" value="Pyrv_kinase-like_dom_sf"/>
</dbReference>
<dbReference type="EC" id="2.7.8.23" evidence="1"/>
<dbReference type="GO" id="GO:0008807">
    <property type="term" value="F:carboxyvinyl-carboxyphosphonate phosphorylmutase activity"/>
    <property type="evidence" value="ECO:0007669"/>
    <property type="project" value="UniProtKB-EC"/>
</dbReference>
<dbReference type="Proteomes" id="UP000322214">
    <property type="component" value="Chromosome"/>
</dbReference>
<dbReference type="PANTHER" id="PTHR42905">
    <property type="entry name" value="PHOSPHOENOLPYRUVATE CARBOXYLASE"/>
    <property type="match status" value="1"/>
</dbReference>
<dbReference type="PROSITE" id="PS00161">
    <property type="entry name" value="ISOCITRATE_LYASE"/>
    <property type="match status" value="1"/>
</dbReference>
<name>A0A5B9PE41_9BACT</name>
<dbReference type="InterPro" id="IPR039556">
    <property type="entry name" value="ICL/PEPM"/>
</dbReference>
<dbReference type="GO" id="GO:0016833">
    <property type="term" value="F:oxo-acid-lyase activity"/>
    <property type="evidence" value="ECO:0007669"/>
    <property type="project" value="UniProtKB-ARBA"/>
</dbReference>
<evidence type="ECO:0000313" key="1">
    <source>
        <dbReference type="EMBL" id="QEG24967.1"/>
    </source>
</evidence>
<keyword evidence="2" id="KW-1185">Reference proteome</keyword>
<sequence length="287" mass="31213">MRKTTKLRQLIATGKTYYIPGAYDGLSARLIQNAGAEIVYATGGGIARSTGVPDIGLLSAKEVTDRLEQIVDAVDLPVIADMDTGYGNALNARRAAKAFERVGVAGFHLEDQLFPKRCGHLDGKTLIPAAEHCAKIRAVKDALSDDDTVLIARTDAIAVEGFESAIERMNQYIEAGADVAFVEAPRTMEQVERVARELTCPKLLNMFWGGKSPVIPRDQLEKLGFSLVIVPGDLQRTAIHAMQEAAAAILRDGHTESLKDRMATFEDREAAVNTSHYLALNQKFSSE</sequence>
<keyword evidence="1" id="KW-0808">Transferase</keyword>
<dbReference type="STRING" id="980251.GCA_001642875_04976"/>
<proteinExistence type="predicted"/>
<accession>A0A5B9PE41</accession>
<dbReference type="SUPFAM" id="SSF51621">
    <property type="entry name" value="Phosphoenolpyruvate/pyruvate domain"/>
    <property type="match status" value="1"/>
</dbReference>
<dbReference type="RefSeq" id="WP_075082766.1">
    <property type="nucleotide sequence ID" value="NZ_CP042912.1"/>
</dbReference>
<dbReference type="Pfam" id="PF13714">
    <property type="entry name" value="PEP_mutase"/>
    <property type="match status" value="1"/>
</dbReference>
<dbReference type="InterPro" id="IPR015813">
    <property type="entry name" value="Pyrv/PenolPyrv_kinase-like_dom"/>
</dbReference>
<organism evidence="1 2">
    <name type="scientific">Mariniblastus fucicola</name>
    <dbReference type="NCBI Taxonomy" id="980251"/>
    <lineage>
        <taxon>Bacteria</taxon>
        <taxon>Pseudomonadati</taxon>
        <taxon>Planctomycetota</taxon>
        <taxon>Planctomycetia</taxon>
        <taxon>Pirellulales</taxon>
        <taxon>Pirellulaceae</taxon>
        <taxon>Mariniblastus</taxon>
    </lineage>
</organism>
<dbReference type="OrthoDB" id="8629576at2"/>
<dbReference type="PANTHER" id="PTHR42905:SF5">
    <property type="entry name" value="CARBOXYVINYL-CARBOXYPHOSPHONATE PHOSPHORYLMUTASE, CHLOROPLASTIC"/>
    <property type="match status" value="1"/>
</dbReference>
<dbReference type="AlphaFoldDB" id="A0A5B9PE41"/>
<dbReference type="KEGG" id="mff:MFFC18_48900"/>
<dbReference type="EMBL" id="CP042912">
    <property type="protein sequence ID" value="QEG24967.1"/>
    <property type="molecule type" value="Genomic_DNA"/>
</dbReference>
<dbReference type="InterPro" id="IPR018523">
    <property type="entry name" value="Isocitrate_lyase_ph_CS"/>
</dbReference>
<gene>
    <name evidence="1" type="primary">bcpA</name>
    <name evidence="1" type="ORF">MFFC18_48900</name>
</gene>
<evidence type="ECO:0000313" key="2">
    <source>
        <dbReference type="Proteomes" id="UP000322214"/>
    </source>
</evidence>
<reference evidence="1 2" key="1">
    <citation type="submission" date="2019-08" db="EMBL/GenBank/DDBJ databases">
        <title>Deep-cultivation of Planctomycetes and their phenomic and genomic characterization uncovers novel biology.</title>
        <authorList>
            <person name="Wiegand S."/>
            <person name="Jogler M."/>
            <person name="Boedeker C."/>
            <person name="Pinto D."/>
            <person name="Vollmers J."/>
            <person name="Rivas-Marin E."/>
            <person name="Kohn T."/>
            <person name="Peeters S.H."/>
            <person name="Heuer A."/>
            <person name="Rast P."/>
            <person name="Oberbeckmann S."/>
            <person name="Bunk B."/>
            <person name="Jeske O."/>
            <person name="Meyerdierks A."/>
            <person name="Storesund J.E."/>
            <person name="Kallscheuer N."/>
            <person name="Luecker S."/>
            <person name="Lage O.M."/>
            <person name="Pohl T."/>
            <person name="Merkel B.J."/>
            <person name="Hornburger P."/>
            <person name="Mueller R.-W."/>
            <person name="Bruemmer F."/>
            <person name="Labrenz M."/>
            <person name="Spormann A.M."/>
            <person name="Op den Camp H."/>
            <person name="Overmann J."/>
            <person name="Amann R."/>
            <person name="Jetten M.S.M."/>
            <person name="Mascher T."/>
            <person name="Medema M.H."/>
            <person name="Devos D.P."/>
            <person name="Kaster A.-K."/>
            <person name="Ovreas L."/>
            <person name="Rohde M."/>
            <person name="Galperin M.Y."/>
            <person name="Jogler C."/>
        </authorList>
    </citation>
    <scope>NUCLEOTIDE SEQUENCE [LARGE SCALE GENOMIC DNA]</scope>
    <source>
        <strain evidence="1 2">FC18</strain>
    </source>
</reference>
<dbReference type="CDD" id="cd00377">
    <property type="entry name" value="ICL_PEPM"/>
    <property type="match status" value="1"/>
</dbReference>
<dbReference type="Gene3D" id="3.20.20.60">
    <property type="entry name" value="Phosphoenolpyruvate-binding domains"/>
    <property type="match status" value="1"/>
</dbReference>